<dbReference type="InterPro" id="IPR019160">
    <property type="entry name" value="Sec3_CC"/>
</dbReference>
<feature type="compositionally biased region" description="Basic and acidic residues" evidence="5">
    <location>
        <begin position="613"/>
        <end position="624"/>
    </location>
</feature>
<dbReference type="eggNOG" id="ENOG502QSCI">
    <property type="taxonomic scope" value="Eukaryota"/>
</dbReference>
<dbReference type="InParanoid" id="K0KHC6"/>
<feature type="region of interest" description="Disordered" evidence="5">
    <location>
        <begin position="1"/>
        <end position="86"/>
    </location>
</feature>
<dbReference type="SMART" id="SM01313">
    <property type="entry name" value="Sec3-PIP2_bind"/>
    <property type="match status" value="1"/>
</dbReference>
<dbReference type="GO" id="GO:0005546">
    <property type="term" value="F:phosphatidylinositol-4,5-bisphosphate binding"/>
    <property type="evidence" value="ECO:0007669"/>
    <property type="project" value="TreeGrafter"/>
</dbReference>
<evidence type="ECO:0000313" key="7">
    <source>
        <dbReference type="EMBL" id="CCH41582.1"/>
    </source>
</evidence>
<feature type="compositionally biased region" description="Low complexity" evidence="5">
    <location>
        <begin position="539"/>
        <end position="553"/>
    </location>
</feature>
<dbReference type="FunCoup" id="K0KHC6">
    <property type="interactions" value="72"/>
</dbReference>
<keyword evidence="2" id="KW-0813">Transport</keyword>
<keyword evidence="3" id="KW-0268">Exocytosis</keyword>
<dbReference type="HOGENOM" id="CLU_002075_1_0_1"/>
<feature type="compositionally biased region" description="Polar residues" evidence="5">
    <location>
        <begin position="640"/>
        <end position="649"/>
    </location>
</feature>
<proteinExistence type="inferred from homology"/>
<keyword evidence="4" id="KW-0175">Coiled coil</keyword>
<feature type="compositionally biased region" description="Low complexity" evidence="5">
    <location>
        <begin position="267"/>
        <end position="296"/>
    </location>
</feature>
<feature type="domain" description="Exocyst complex component Sec3 PIP2-binding N-terminal" evidence="6">
    <location>
        <begin position="142"/>
        <end position="228"/>
    </location>
</feature>
<feature type="compositionally biased region" description="Acidic residues" evidence="5">
    <location>
        <begin position="672"/>
        <end position="681"/>
    </location>
</feature>
<feature type="compositionally biased region" description="Low complexity" evidence="5">
    <location>
        <begin position="509"/>
        <end position="522"/>
    </location>
</feature>
<feature type="region of interest" description="Disordered" evidence="5">
    <location>
        <begin position="267"/>
        <end position="718"/>
    </location>
</feature>
<organism evidence="7 8">
    <name type="scientific">Wickerhamomyces ciferrii (strain ATCC 14091 / BCRC 22168 / CBS 111 / JCM 3599 / NBRC 0793 / NRRL Y-1031 F-60-10)</name>
    <name type="common">Yeast</name>
    <name type="synonym">Pichia ciferrii</name>
    <dbReference type="NCBI Taxonomy" id="1206466"/>
    <lineage>
        <taxon>Eukaryota</taxon>
        <taxon>Fungi</taxon>
        <taxon>Dikarya</taxon>
        <taxon>Ascomycota</taxon>
        <taxon>Saccharomycotina</taxon>
        <taxon>Saccharomycetes</taxon>
        <taxon>Phaffomycetales</taxon>
        <taxon>Wickerhamomycetaceae</taxon>
        <taxon>Wickerhamomyces</taxon>
    </lineage>
</organism>
<dbReference type="Pfam" id="PF09763">
    <property type="entry name" value="Sec3_CC"/>
    <property type="match status" value="1"/>
</dbReference>
<protein>
    <submittedName>
        <fullName evidence="7">Exocyst complex component</fullName>
    </submittedName>
</protein>
<evidence type="ECO:0000256" key="2">
    <source>
        <dbReference type="ARBA" id="ARBA00022448"/>
    </source>
</evidence>
<dbReference type="PANTHER" id="PTHR16092:SF14">
    <property type="entry name" value="EXOCYST COMPLEX COMPONENT 1 ISOFORM X1"/>
    <property type="match status" value="1"/>
</dbReference>
<feature type="compositionally biased region" description="Acidic residues" evidence="5">
    <location>
        <begin position="570"/>
        <end position="585"/>
    </location>
</feature>
<dbReference type="GO" id="GO:0000145">
    <property type="term" value="C:exocyst"/>
    <property type="evidence" value="ECO:0007669"/>
    <property type="project" value="InterPro"/>
</dbReference>
<comment type="similarity">
    <text evidence="1">Belongs to the SEC3 family.</text>
</comment>
<feature type="compositionally biased region" description="Basic and acidic residues" evidence="5">
    <location>
        <begin position="366"/>
        <end position="378"/>
    </location>
</feature>
<dbReference type="Pfam" id="PF20654">
    <property type="entry name" value="Sec3_C-term"/>
    <property type="match status" value="1"/>
</dbReference>
<feature type="compositionally biased region" description="Basic and acidic residues" evidence="5">
    <location>
        <begin position="12"/>
        <end position="21"/>
    </location>
</feature>
<dbReference type="Proteomes" id="UP000009328">
    <property type="component" value="Unassembled WGS sequence"/>
</dbReference>
<dbReference type="Pfam" id="PF15277">
    <property type="entry name" value="Sec3-PIP2_bind"/>
    <property type="match status" value="1"/>
</dbReference>
<dbReference type="EMBL" id="CAIF01000025">
    <property type="protein sequence ID" value="CCH41582.1"/>
    <property type="molecule type" value="Genomic_DNA"/>
</dbReference>
<dbReference type="GO" id="GO:0005886">
    <property type="term" value="C:plasma membrane"/>
    <property type="evidence" value="ECO:0007669"/>
    <property type="project" value="TreeGrafter"/>
</dbReference>
<dbReference type="GO" id="GO:0006893">
    <property type="term" value="P:Golgi to plasma membrane transport"/>
    <property type="evidence" value="ECO:0007669"/>
    <property type="project" value="TreeGrafter"/>
</dbReference>
<dbReference type="CDD" id="cd13315">
    <property type="entry name" value="PH_Sec3"/>
    <property type="match status" value="1"/>
</dbReference>
<gene>
    <name evidence="7" type="ORF">BN7_1123</name>
</gene>
<sequence>MAITSPFKKLTHSRESSRDETSSSGQASTHLRKSSRNKNAPTAAPQRSSQGQHQSSISSQGGGGNNGLNKKTNTITSVKSTSSSNSVALAQQYESDKNRLIKYCFSKYEADGALSESYITHVRLIEDSAFPSSKPPPNSQASNKKNRILALAVQKNGTVRLHKGRENPNGSFQIGRTWNINELSRLVREPTSDTGFLVRLGKDYYWETNSTKERQVFVTSLVRIYRKFTNGFLPILINWDFGIFGLDEEQYKSFIDKRWLTDSRKASTVSVPKSKPSSAVPSPVPSAAQVAGVVPPNQSKAQAPVHQKAPMVSSGSQPQTQRSVNHQLPQKTPVPSVASTSTKSIPSPQSPNRPNPQSEYKSLSPPKREYPSFNEKKNQYVPNKAAPTGVQNQGIPPRRPSQQSAKNTPPPQQPQFTASRRPSEQSSRRPSEHGHPYARKLSEPNVAPASSSASTISSRDLQNRNQVQQSRGLINKEPSFSRSNSQQQQHVAPLATTAPLQSKDDVKQEYNSNEELSIENEITQQLDSMKLGGVTNDDAGSSLAPSSASSNQKSIKDVEIVAHRRSMLEFEQDQDDEDSDEDDDITGLYQDAYEEHQPSPQKAKTSAISQQHLEADILPKKLEQEVDSGPEPFPEKEIQPDQSYENSFDTQDDSQEHIAVLNTPATITNRSDDEDYDDLNEVPETPHLEIPRSKRRDRSNTVDSAISATIPGLDDSESSSLDDIFDEINWETLDDSETLTQKLINELENTEYQTTKNLIDLKSKSSTLGKYSSKIDEECDKLSPLLNFFAVELSGFVRDIQHVETESKGLQVETSNKKNLWNDLQDLLNTVSVDEKSLGFLLTGDIDQDLPTIESILSDLQSAIVAIRGSDKFEEDLGNMKALKDRRAKYENVLHQFFQKVKQELSYRFQYYVRKVGKNPNNQNILEQFSNLMVYTGLTLFTKEVSSEMFYEIVTAYENSTNPLYQSIFNTLNSELIEFLQQRERFSLVSPNVYSRSHKSHKPAKRTVDTQERLRERFGIADPVTNTVPDVTNSINSSILHTFEKVHNTIGSQQDLLSRIFHLTNVEQTLQSYIEKFPIQERTNILSKKLDDVDYDRNNSKDIFNSMHSIFQPSFDEFNKSVILLLRENQRHTPFVVSYLELLKVKFGSTSQEFLFSNLKKLGDRLKLDWLKFIENQAKIIEKSTLAHRKVSEISVVVTNFTSFVDESELSLNELAADVFDTNTLEMRSLLDQSYEKLANTILKNLATDQDGQKFSKFKLHDDSEYTEKLTYSINLVQNSNWLIESLSTYKLPCLEQPLNSFKEMFVVSKDDYVNALVHDNFGKIADFVTDVENLLKDTSSKAVDPSKRNAYNRTTLNKLLSGYTQTEISKIITHLREVVSNHFSGNSSDIQRQLIDKIWSSLQAQFVSITIRLQNITEKYYKDTEPRYSKRDVIAFFNSARI</sequence>
<evidence type="ECO:0000256" key="3">
    <source>
        <dbReference type="ARBA" id="ARBA00022483"/>
    </source>
</evidence>
<feature type="compositionally biased region" description="Low complexity" evidence="5">
    <location>
        <begin position="69"/>
        <end position="86"/>
    </location>
</feature>
<feature type="compositionally biased region" description="Polar residues" evidence="5">
    <location>
        <begin position="459"/>
        <end position="490"/>
    </location>
</feature>
<evidence type="ECO:0000313" key="8">
    <source>
        <dbReference type="Proteomes" id="UP000009328"/>
    </source>
</evidence>
<dbReference type="STRING" id="1206466.K0KHC6"/>
<evidence type="ECO:0000256" key="5">
    <source>
        <dbReference type="SAM" id="MobiDB-lite"/>
    </source>
</evidence>
<feature type="compositionally biased region" description="Low complexity" evidence="5">
    <location>
        <begin position="46"/>
        <end position="59"/>
    </location>
</feature>
<evidence type="ECO:0000256" key="1">
    <source>
        <dbReference type="ARBA" id="ARBA00006518"/>
    </source>
</evidence>
<dbReference type="GO" id="GO:0006887">
    <property type="term" value="P:exocytosis"/>
    <property type="evidence" value="ECO:0007669"/>
    <property type="project" value="UniProtKB-KW"/>
</dbReference>
<keyword evidence="8" id="KW-1185">Reference proteome</keyword>
<feature type="compositionally biased region" description="Basic and acidic residues" evidence="5">
    <location>
        <begin position="421"/>
        <end position="435"/>
    </location>
</feature>
<feature type="compositionally biased region" description="Polar residues" evidence="5">
    <location>
        <begin position="313"/>
        <end position="330"/>
    </location>
</feature>
<comment type="caution">
    <text evidence="7">The sequence shown here is derived from an EMBL/GenBank/DDBJ whole genome shotgun (WGS) entry which is preliminary data.</text>
</comment>
<feature type="compositionally biased region" description="Low complexity" evidence="5">
    <location>
        <begin position="447"/>
        <end position="458"/>
    </location>
</feature>
<reference evidence="7 8" key="1">
    <citation type="journal article" date="2012" name="Eukaryot. Cell">
        <title>Draft genome sequence of Wickerhamomyces ciferrii NRRL Y-1031 F-60-10.</title>
        <authorList>
            <person name="Schneider J."/>
            <person name="Andrea H."/>
            <person name="Blom J."/>
            <person name="Jaenicke S."/>
            <person name="Ruckert C."/>
            <person name="Schorsch C."/>
            <person name="Szczepanowski R."/>
            <person name="Farwick M."/>
            <person name="Goesmann A."/>
            <person name="Puhler A."/>
            <person name="Schaffer S."/>
            <person name="Tauch A."/>
            <person name="Kohler T."/>
            <person name="Brinkrolf K."/>
        </authorList>
    </citation>
    <scope>NUCLEOTIDE SEQUENCE [LARGE SCALE GENOMIC DNA]</scope>
    <source>
        <strain evidence="8">ATCC 14091 / BCRC 22168 / CBS 111 / JCM 3599 / NBRC 0793 / NRRL Y-1031 F-60-10</strain>
    </source>
</reference>
<feature type="compositionally biased region" description="Polar residues" evidence="5">
    <location>
        <begin position="389"/>
        <end position="407"/>
    </location>
</feature>
<dbReference type="InterPro" id="IPR028258">
    <property type="entry name" value="Sec3-PIP2_bind"/>
</dbReference>
<dbReference type="Gene3D" id="2.30.29.90">
    <property type="match status" value="1"/>
</dbReference>
<accession>K0KHC6</accession>
<dbReference type="PANTHER" id="PTHR16092">
    <property type="entry name" value="SEC3/SYNTAXIN-RELATED"/>
    <property type="match status" value="1"/>
</dbReference>
<feature type="compositionally biased region" description="Basic and acidic residues" evidence="5">
    <location>
        <begin position="554"/>
        <end position="568"/>
    </location>
</feature>
<name>K0KHC6_WICCF</name>
<evidence type="ECO:0000259" key="6">
    <source>
        <dbReference type="SMART" id="SM01313"/>
    </source>
</evidence>
<feature type="compositionally biased region" description="Polar residues" evidence="5">
    <location>
        <begin position="598"/>
        <end position="612"/>
    </location>
</feature>
<dbReference type="InterPro" id="IPR048628">
    <property type="entry name" value="Sec3_C"/>
</dbReference>
<evidence type="ECO:0000256" key="4">
    <source>
        <dbReference type="ARBA" id="ARBA00023054"/>
    </source>
</evidence>